<dbReference type="InterPro" id="IPR050498">
    <property type="entry name" value="Ycf3"/>
</dbReference>
<keyword evidence="2 3" id="KW-0802">TPR repeat</keyword>
<evidence type="ECO:0000256" key="2">
    <source>
        <dbReference type="ARBA" id="ARBA00022803"/>
    </source>
</evidence>
<feature type="repeat" description="TPR" evidence="3">
    <location>
        <begin position="766"/>
        <end position="799"/>
    </location>
</feature>
<feature type="repeat" description="TPR" evidence="3">
    <location>
        <begin position="384"/>
        <end position="417"/>
    </location>
</feature>
<evidence type="ECO:0000256" key="1">
    <source>
        <dbReference type="ARBA" id="ARBA00022737"/>
    </source>
</evidence>
<dbReference type="GO" id="GO:0046813">
    <property type="term" value="P:receptor-mediated virion attachment to host cell"/>
    <property type="evidence" value="ECO:0007669"/>
    <property type="project" value="TreeGrafter"/>
</dbReference>
<dbReference type="PANTHER" id="PTHR44858">
    <property type="entry name" value="TETRATRICOPEPTIDE REPEAT PROTEIN 6"/>
    <property type="match status" value="1"/>
</dbReference>
<dbReference type="SUPFAM" id="SSF48452">
    <property type="entry name" value="TPR-like"/>
    <property type="match status" value="5"/>
</dbReference>
<proteinExistence type="predicted"/>
<name>A0A814EJ74_9BILA</name>
<dbReference type="Pfam" id="PF13181">
    <property type="entry name" value="TPR_8"/>
    <property type="match status" value="3"/>
</dbReference>
<evidence type="ECO:0000313" key="4">
    <source>
        <dbReference type="EMBL" id="CAF0971870.1"/>
    </source>
</evidence>
<comment type="caution">
    <text evidence="4">The sequence shown here is derived from an EMBL/GenBank/DDBJ whole genome shotgun (WGS) entry which is preliminary data.</text>
</comment>
<dbReference type="Pfam" id="PF13414">
    <property type="entry name" value="TPR_11"/>
    <property type="match status" value="1"/>
</dbReference>
<dbReference type="Pfam" id="PF13432">
    <property type="entry name" value="TPR_16"/>
    <property type="match status" value="1"/>
</dbReference>
<feature type="repeat" description="TPR" evidence="3">
    <location>
        <begin position="1211"/>
        <end position="1244"/>
    </location>
</feature>
<dbReference type="PROSITE" id="PS50293">
    <property type="entry name" value="TPR_REGION"/>
    <property type="match status" value="1"/>
</dbReference>
<evidence type="ECO:0000256" key="3">
    <source>
        <dbReference type="PROSITE-ProRule" id="PRU00339"/>
    </source>
</evidence>
<sequence length="1286" mass="149893">NEKSLAQKALEQGRKYIIHEDVKTRKKSRDRRNSSRFKNSILGMELLIQIEEEINEKNIKILNRSESIDRIKFKPKIYHPDDFILNQASRVKLIKRPSLTNILDFNEFKTKMGFDESKWSKEIDDYYNGEREWTRDIWNTWFDEVIPKLDEDLNDSNNLNQKPKLLFDVKLEEKNESVNEIEEEEEQDDLDDEGKKLKKIIKSPTPYANYAQINFDNLDETKINFQQIKLAEKEIEILNKRLEEKLLIFDLVRRGTLYRKLGFIRKALDDFNIAIKLEPKFVDAYWQRHLVYLVQDRKKDALEDLNLIVKLNRFHSGAYVSRGDLFAERNDTAMAIVNYSQAVKYNPNDYQAFFKRGKMYELRGDTRMAMDDYLTTTKLNPKNNEAWFKHGMSYFNSKNWHYAIVDFSELIKHNPQNQAQARLYRGKCYLNLEDYQAAFDDFCVALHLNPNDWEAYYHRGCLLRKLDPINSLQDFCISLLIEDGYDNLKSYLHRGILYTELEKYDEAIKDFESVLALDKEYSPAYVNLGIIYMNLTMNYWKAIKYFNMAIKSNPVYIRAYLCRAQAFRYVHDLKRAYLDYTKAIHMDPMNTQIYIYRGQTILEMGDLKLAAFCVQHASFMNDNIKSKSSQDDEIGSVMTRAGSSKFKSTMDNASNAYSTMTNATLIQNQSVTQRALVFSFLKNHDKAINVLEQELKIKASTSIYNLLGRVYMKAKRWTDAVGAFEKSIDLNFDETKNQNKNVSSISHSYSKLANLTGIKANKKDLIDAYFMKGQCLTELTKYNEAYTSFDKVIELKPDSAQAYFNRGITRVHLKHQRCIQDFNKALAIDPTLFEAFLARACIYGMQNRYTKAILNCNQAVKLNSKSVRGYLYRGALKYLSKAFKYAIYDLTEAINLDQTCALAYFNRALCHQQLKSYKNALKDFSIVLMLGDYLKFRVLINRGLLYFHLKDYFNSLNDFKAAAFYSPSDYDIQHMIGLCLHKLERYSDAIDILSKAYHINPRLYDALISRGNVYVDLGHKEAFLKAQKDYESVLEHNSDNLDAHVNLAYLFQITGRFKLAWKQFSKAIQINPNFIPAYEGRSVVCLQMSDNLAALKDVNQAIRIKSSAELLNNRGVIHQFMADNINAMRDYQSAILMDSNFGLAYFNSANILLLHKQYDQAIQNLDIAIEKCDMKDESSYQNRAIAKALKGDTSGAFRDLCEAIKYGKYTSHLFMNRGIILYRMENYRLAHKDLNTAISLAPNDAILYKLRADCRSKMAMKEEALDDYKMAVNLQQREELRKIYNV</sequence>
<keyword evidence="5" id="KW-1185">Reference proteome</keyword>
<evidence type="ECO:0000313" key="5">
    <source>
        <dbReference type="Proteomes" id="UP000663879"/>
    </source>
</evidence>
<dbReference type="InterPro" id="IPR011990">
    <property type="entry name" value="TPR-like_helical_dom_sf"/>
</dbReference>
<dbReference type="Proteomes" id="UP000663879">
    <property type="component" value="Unassembled WGS sequence"/>
</dbReference>
<protein>
    <recommendedName>
        <fullName evidence="6">Tetratricopeptide repeat protein 6</fullName>
    </recommendedName>
</protein>
<gene>
    <name evidence="4" type="ORF">OXX778_LOCUS14960</name>
</gene>
<feature type="repeat" description="TPR" evidence="3">
    <location>
        <begin position="1041"/>
        <end position="1074"/>
    </location>
</feature>
<accession>A0A814EJ74</accession>
<reference evidence="4" key="1">
    <citation type="submission" date="2021-02" db="EMBL/GenBank/DDBJ databases">
        <authorList>
            <person name="Nowell W R."/>
        </authorList>
    </citation>
    <scope>NUCLEOTIDE SEQUENCE</scope>
    <source>
        <strain evidence="4">Ploen Becks lab</strain>
    </source>
</reference>
<dbReference type="PROSITE" id="PS50005">
    <property type="entry name" value="TPR"/>
    <property type="match status" value="12"/>
</dbReference>
<feature type="repeat" description="TPR" evidence="3">
    <location>
        <begin position="419"/>
        <end position="452"/>
    </location>
</feature>
<evidence type="ECO:0008006" key="6">
    <source>
        <dbReference type="Google" id="ProtNLM"/>
    </source>
</evidence>
<feature type="repeat" description="TPR" evidence="3">
    <location>
        <begin position="557"/>
        <end position="590"/>
    </location>
</feature>
<feature type="repeat" description="TPR" evidence="3">
    <location>
        <begin position="701"/>
        <end position="734"/>
    </location>
</feature>
<dbReference type="OrthoDB" id="1658288at2759"/>
<dbReference type="EMBL" id="CAJNOC010003192">
    <property type="protein sequence ID" value="CAF0971870.1"/>
    <property type="molecule type" value="Genomic_DNA"/>
</dbReference>
<dbReference type="SMART" id="SM00028">
    <property type="entry name" value="TPR"/>
    <property type="match status" value="25"/>
</dbReference>
<dbReference type="Gene3D" id="1.25.40.10">
    <property type="entry name" value="Tetratricopeptide repeat domain"/>
    <property type="match status" value="13"/>
</dbReference>
<feature type="repeat" description="TPR" evidence="3">
    <location>
        <begin position="316"/>
        <end position="349"/>
    </location>
</feature>
<feature type="repeat" description="TPR" evidence="3">
    <location>
        <begin position="350"/>
        <end position="383"/>
    </location>
</feature>
<feature type="non-terminal residue" evidence="4">
    <location>
        <position position="1286"/>
    </location>
</feature>
<organism evidence="4 5">
    <name type="scientific">Brachionus calyciflorus</name>
    <dbReference type="NCBI Taxonomy" id="104777"/>
    <lineage>
        <taxon>Eukaryota</taxon>
        <taxon>Metazoa</taxon>
        <taxon>Spiralia</taxon>
        <taxon>Gnathifera</taxon>
        <taxon>Rotifera</taxon>
        <taxon>Eurotatoria</taxon>
        <taxon>Monogononta</taxon>
        <taxon>Pseudotrocha</taxon>
        <taxon>Ploima</taxon>
        <taxon>Brachionidae</taxon>
        <taxon>Brachionus</taxon>
    </lineage>
</organism>
<dbReference type="InterPro" id="IPR019734">
    <property type="entry name" value="TPR_rpt"/>
</dbReference>
<feature type="repeat" description="TPR" evidence="3">
    <location>
        <begin position="488"/>
        <end position="521"/>
    </location>
</feature>
<feature type="repeat" description="TPR" evidence="3">
    <location>
        <begin position="248"/>
        <end position="281"/>
    </location>
</feature>
<keyword evidence="1" id="KW-0677">Repeat</keyword>
<feature type="repeat" description="TPR" evidence="3">
    <location>
        <begin position="970"/>
        <end position="1003"/>
    </location>
</feature>
<dbReference type="PANTHER" id="PTHR44858:SF1">
    <property type="entry name" value="UDP-N-ACETYLGLUCOSAMINE--PEPTIDE N-ACETYLGLUCOSAMINYLTRANSFERASE SPINDLY-RELATED"/>
    <property type="match status" value="1"/>
</dbReference>